<feature type="compositionally biased region" description="Basic and acidic residues" evidence="8">
    <location>
        <begin position="65"/>
        <end position="74"/>
    </location>
</feature>
<accession>A0A1W5CZN0</accession>
<dbReference type="Proteomes" id="UP000192927">
    <property type="component" value="Unassembled WGS sequence"/>
</dbReference>
<feature type="region of interest" description="Disordered" evidence="8">
    <location>
        <begin position="347"/>
        <end position="431"/>
    </location>
</feature>
<dbReference type="GO" id="GO:0016829">
    <property type="term" value="F:lyase activity"/>
    <property type="evidence" value="ECO:0007669"/>
    <property type="project" value="UniProtKB-KW"/>
</dbReference>
<reference evidence="10" key="1">
    <citation type="submission" date="2017-03" db="EMBL/GenBank/DDBJ databases">
        <authorList>
            <person name="Sharma R."/>
            <person name="Thines M."/>
        </authorList>
    </citation>
    <scope>NUCLEOTIDE SEQUENCE [LARGE SCALE GENOMIC DNA]</scope>
</reference>
<dbReference type="GO" id="GO:0008233">
    <property type="term" value="F:peptidase activity"/>
    <property type="evidence" value="ECO:0007669"/>
    <property type="project" value="UniProtKB-KW"/>
</dbReference>
<dbReference type="GO" id="GO:0106300">
    <property type="term" value="P:protein-DNA covalent cross-linking repair"/>
    <property type="evidence" value="ECO:0007669"/>
    <property type="project" value="InterPro"/>
</dbReference>
<dbReference type="PANTHER" id="PTHR13604">
    <property type="entry name" value="DC12-RELATED"/>
    <property type="match status" value="1"/>
</dbReference>
<keyword evidence="3" id="KW-0227">DNA damage</keyword>
<evidence type="ECO:0000313" key="10">
    <source>
        <dbReference type="Proteomes" id="UP000192927"/>
    </source>
</evidence>
<evidence type="ECO:0000256" key="7">
    <source>
        <dbReference type="ARBA" id="ARBA00023239"/>
    </source>
</evidence>
<sequence>MCGRYALGIRATFVRHQFEAHGMPVADTPDDDDVRQTYNFAPGYHGLVYRADVPDYGAGNRHHGHGDATERAAEETEEPPSQMDANETRYKIQAMKWGLVPFWTKRNPDYGSVMKTINARDDSLKENRGMWNTMKKTKRCVVVAQGFYEWLKKNGGKEKIPHFVKRKDDQLMCFAGLWDCVQYEGSEEKHYTYTIITTDSNKQLKFLHDRMPVILENGSDAIRTWLDPKRCEWSKELQTLLRPYEGELECYPVSKDVGKVGNNSPDFIIPVASTENKNNIANFFSNAKGSAKEKGEENVCKKSGTELINGGIKFEHEKGESRATMDVARTEDNAPVPVPASTAARNLKRAHGEDAVDKTDDAPASKVAKSHSKDRLGRVSQDSPEKKSADKSPEKSSNRKTRSATSNNTAPKHSPGQASNGSQKITNFFTK</sequence>
<dbReference type="AlphaFoldDB" id="A0A1W5CZN0"/>
<dbReference type="GO" id="GO:0006508">
    <property type="term" value="P:proteolysis"/>
    <property type="evidence" value="ECO:0007669"/>
    <property type="project" value="UniProtKB-KW"/>
</dbReference>
<keyword evidence="6" id="KW-0238">DNA-binding</keyword>
<keyword evidence="2" id="KW-0645">Protease</keyword>
<keyword evidence="10" id="KW-1185">Reference proteome</keyword>
<evidence type="ECO:0000256" key="3">
    <source>
        <dbReference type="ARBA" id="ARBA00022763"/>
    </source>
</evidence>
<feature type="compositionally biased region" description="Polar residues" evidence="8">
    <location>
        <begin position="403"/>
        <end position="431"/>
    </location>
</feature>
<keyword evidence="5" id="KW-0190">Covalent protein-DNA linkage</keyword>
<keyword evidence="7" id="KW-0456">Lyase</keyword>
<evidence type="ECO:0000313" key="9">
    <source>
        <dbReference type="EMBL" id="SLM36271.1"/>
    </source>
</evidence>
<dbReference type="InterPro" id="IPR003738">
    <property type="entry name" value="SRAP"/>
</dbReference>
<evidence type="ECO:0008006" key="11">
    <source>
        <dbReference type="Google" id="ProtNLM"/>
    </source>
</evidence>
<dbReference type="GO" id="GO:0003697">
    <property type="term" value="F:single-stranded DNA binding"/>
    <property type="evidence" value="ECO:0007669"/>
    <property type="project" value="InterPro"/>
</dbReference>
<keyword evidence="4" id="KW-0378">Hydrolase</keyword>
<comment type="similarity">
    <text evidence="1">Belongs to the SOS response-associated peptidase family.</text>
</comment>
<evidence type="ECO:0000256" key="1">
    <source>
        <dbReference type="ARBA" id="ARBA00008136"/>
    </source>
</evidence>
<evidence type="ECO:0000256" key="5">
    <source>
        <dbReference type="ARBA" id="ARBA00023124"/>
    </source>
</evidence>
<evidence type="ECO:0000256" key="6">
    <source>
        <dbReference type="ARBA" id="ARBA00023125"/>
    </source>
</evidence>
<dbReference type="SUPFAM" id="SSF143081">
    <property type="entry name" value="BB1717-like"/>
    <property type="match status" value="1"/>
</dbReference>
<dbReference type="Gene3D" id="3.90.1680.10">
    <property type="entry name" value="SOS response associated peptidase-like"/>
    <property type="match status" value="1"/>
</dbReference>
<proteinExistence type="inferred from homology"/>
<evidence type="ECO:0000256" key="2">
    <source>
        <dbReference type="ARBA" id="ARBA00022670"/>
    </source>
</evidence>
<feature type="compositionally biased region" description="Basic and acidic residues" evidence="8">
    <location>
        <begin position="371"/>
        <end position="397"/>
    </location>
</feature>
<dbReference type="PANTHER" id="PTHR13604:SF0">
    <property type="entry name" value="ABASIC SITE PROCESSING PROTEIN HMCES"/>
    <property type="match status" value="1"/>
</dbReference>
<feature type="region of interest" description="Disordered" evidence="8">
    <location>
        <begin position="58"/>
        <end position="85"/>
    </location>
</feature>
<feature type="compositionally biased region" description="Basic and acidic residues" evidence="8">
    <location>
        <begin position="350"/>
        <end position="363"/>
    </location>
</feature>
<protein>
    <recommendedName>
        <fullName evidence="11">DUF159 domain protein</fullName>
    </recommendedName>
</protein>
<dbReference type="Pfam" id="PF02586">
    <property type="entry name" value="SRAP"/>
    <property type="match status" value="1"/>
</dbReference>
<evidence type="ECO:0000256" key="4">
    <source>
        <dbReference type="ARBA" id="ARBA00022801"/>
    </source>
</evidence>
<dbReference type="InterPro" id="IPR036590">
    <property type="entry name" value="SRAP-like"/>
</dbReference>
<name>A0A1W5CZN0_9LECA</name>
<organism evidence="9 10">
    <name type="scientific">Lasallia pustulata</name>
    <dbReference type="NCBI Taxonomy" id="136370"/>
    <lineage>
        <taxon>Eukaryota</taxon>
        <taxon>Fungi</taxon>
        <taxon>Dikarya</taxon>
        <taxon>Ascomycota</taxon>
        <taxon>Pezizomycotina</taxon>
        <taxon>Lecanoromycetes</taxon>
        <taxon>OSLEUM clade</taxon>
        <taxon>Umbilicariomycetidae</taxon>
        <taxon>Umbilicariales</taxon>
        <taxon>Umbilicariaceae</taxon>
        <taxon>Lasallia</taxon>
    </lineage>
</organism>
<evidence type="ECO:0000256" key="8">
    <source>
        <dbReference type="SAM" id="MobiDB-lite"/>
    </source>
</evidence>
<dbReference type="EMBL" id="FWEW01001019">
    <property type="protein sequence ID" value="SLM36271.1"/>
    <property type="molecule type" value="Genomic_DNA"/>
</dbReference>